<feature type="domain" description="Cyclin-like" evidence="3">
    <location>
        <begin position="144"/>
        <end position="233"/>
    </location>
</feature>
<dbReference type="FunFam" id="1.10.472.10:FF:000089">
    <property type="entry name" value="Cyclin, N-terminal domain containing protein"/>
    <property type="match status" value="1"/>
</dbReference>
<dbReference type="SMART" id="SM00385">
    <property type="entry name" value="CYCLIN"/>
    <property type="match status" value="1"/>
</dbReference>
<organism evidence="4 5">
    <name type="scientific">Paramecium octaurelia</name>
    <dbReference type="NCBI Taxonomy" id="43137"/>
    <lineage>
        <taxon>Eukaryota</taxon>
        <taxon>Sar</taxon>
        <taxon>Alveolata</taxon>
        <taxon>Ciliophora</taxon>
        <taxon>Intramacronucleata</taxon>
        <taxon>Oligohymenophorea</taxon>
        <taxon>Peniculida</taxon>
        <taxon>Parameciidae</taxon>
        <taxon>Paramecium</taxon>
    </lineage>
</organism>
<evidence type="ECO:0000256" key="1">
    <source>
        <dbReference type="RuleBase" id="RU000383"/>
    </source>
</evidence>
<dbReference type="Pfam" id="PF00134">
    <property type="entry name" value="Cyclin_N"/>
    <property type="match status" value="1"/>
</dbReference>
<dbReference type="PANTHER" id="PTHR10177">
    <property type="entry name" value="CYCLINS"/>
    <property type="match status" value="1"/>
</dbReference>
<comment type="caution">
    <text evidence="4">The sequence shown here is derived from an EMBL/GenBank/DDBJ whole genome shotgun (WGS) entry which is preliminary data.</text>
</comment>
<evidence type="ECO:0000313" key="4">
    <source>
        <dbReference type="EMBL" id="CAD8199911.1"/>
    </source>
</evidence>
<keyword evidence="1" id="KW-0195">Cyclin</keyword>
<evidence type="ECO:0000256" key="2">
    <source>
        <dbReference type="SAM" id="MobiDB-lite"/>
    </source>
</evidence>
<evidence type="ECO:0000313" key="5">
    <source>
        <dbReference type="Proteomes" id="UP000683925"/>
    </source>
</evidence>
<proteinExistence type="inferred from homology"/>
<dbReference type="InterPro" id="IPR006671">
    <property type="entry name" value="Cyclin_N"/>
</dbReference>
<protein>
    <recommendedName>
        <fullName evidence="3">Cyclin-like domain-containing protein</fullName>
    </recommendedName>
</protein>
<dbReference type="InterPro" id="IPR039361">
    <property type="entry name" value="Cyclin"/>
</dbReference>
<feature type="region of interest" description="Disordered" evidence="2">
    <location>
        <begin position="1"/>
        <end position="49"/>
    </location>
</feature>
<dbReference type="EMBL" id="CAJJDP010000120">
    <property type="protein sequence ID" value="CAD8199911.1"/>
    <property type="molecule type" value="Genomic_DNA"/>
</dbReference>
<dbReference type="InterPro" id="IPR013763">
    <property type="entry name" value="Cyclin-like_dom"/>
</dbReference>
<keyword evidence="5" id="KW-1185">Reference proteome</keyword>
<name>A0A8S1XG94_PAROT</name>
<evidence type="ECO:0000259" key="3">
    <source>
        <dbReference type="SMART" id="SM00385"/>
    </source>
</evidence>
<dbReference type="Proteomes" id="UP000683925">
    <property type="component" value="Unassembled WGS sequence"/>
</dbReference>
<dbReference type="AlphaFoldDB" id="A0A8S1XG94"/>
<dbReference type="OrthoDB" id="306099at2759"/>
<reference evidence="4" key="1">
    <citation type="submission" date="2021-01" db="EMBL/GenBank/DDBJ databases">
        <authorList>
            <consortium name="Genoscope - CEA"/>
            <person name="William W."/>
        </authorList>
    </citation>
    <scope>NUCLEOTIDE SEQUENCE</scope>
</reference>
<accession>A0A8S1XG94</accession>
<dbReference type="OMA" id="FRAVSIM"/>
<feature type="compositionally biased region" description="Low complexity" evidence="2">
    <location>
        <begin position="32"/>
        <end position="42"/>
    </location>
</feature>
<dbReference type="FunFam" id="1.10.472.10:FF:000283">
    <property type="entry name" value="Uncharacterized protein"/>
    <property type="match status" value="1"/>
</dbReference>
<sequence>MKQNKNWSRSRRSSSTKPKTKKTNQGKKRKNNSNYSSRNTSTESHDVDGCQPDEGKILKIIRGLEAEEEFQVLCLKLNPLNLENVEQEFGIGQDPDHPEFKKCFQYNKYYQQEFQQSLIDENVFLGNSLSHQKISDFQRARMVDWIISVFGKYSKTTSDATFFRAVSIMDFFFQQSIKQYSYNDLHLIGITSMFIATKLEDIYFIQLRQFVTKISRNKFSTSDIKEMEKTILETLNFKITFPTSLDYLQNIFYQCFNLNDNPTLTNILKTSIYILKMCLHDYSMTSFNSYTLACSAFLYSIKDFVSKMNLFNAEFIINQFFNKVMEISQIDQIQIELCLNKTEDLICSFKIKYPQLYNLQEFL</sequence>
<feature type="compositionally biased region" description="Basic residues" evidence="2">
    <location>
        <begin position="8"/>
        <end position="31"/>
    </location>
</feature>
<comment type="similarity">
    <text evidence="1">Belongs to the cyclin family.</text>
</comment>
<gene>
    <name evidence="4" type="ORF">POCTA_138.1.T1200191</name>
</gene>